<evidence type="ECO:0000313" key="2">
    <source>
        <dbReference type="EMBL" id="MFD2757491.1"/>
    </source>
</evidence>
<dbReference type="RefSeq" id="WP_026339637.1">
    <property type="nucleotide sequence ID" value="NZ_JBHUNE010000003.1"/>
</dbReference>
<gene>
    <name evidence="2" type="ORF">ACFSW7_03740</name>
</gene>
<comment type="caution">
    <text evidence="2">The sequence shown here is derived from an EMBL/GenBank/DDBJ whole genome shotgun (WGS) entry which is preliminary data.</text>
</comment>
<keyword evidence="1" id="KW-0472">Membrane</keyword>
<keyword evidence="3" id="KW-1185">Reference proteome</keyword>
<organism evidence="2 3">
    <name type="scientific">Gulosibacter faecalis</name>
    <dbReference type="NCBI Taxonomy" id="272240"/>
    <lineage>
        <taxon>Bacteria</taxon>
        <taxon>Bacillati</taxon>
        <taxon>Actinomycetota</taxon>
        <taxon>Actinomycetes</taxon>
        <taxon>Micrococcales</taxon>
        <taxon>Microbacteriaceae</taxon>
        <taxon>Gulosibacter</taxon>
    </lineage>
</organism>
<feature type="transmembrane region" description="Helical" evidence="1">
    <location>
        <begin position="103"/>
        <end position="121"/>
    </location>
</feature>
<reference evidence="3" key="1">
    <citation type="journal article" date="2019" name="Int. J. Syst. Evol. Microbiol.">
        <title>The Global Catalogue of Microorganisms (GCM) 10K type strain sequencing project: providing services to taxonomists for standard genome sequencing and annotation.</title>
        <authorList>
            <consortium name="The Broad Institute Genomics Platform"/>
            <consortium name="The Broad Institute Genome Sequencing Center for Infectious Disease"/>
            <person name="Wu L."/>
            <person name="Ma J."/>
        </authorList>
    </citation>
    <scope>NUCLEOTIDE SEQUENCE [LARGE SCALE GENOMIC DNA]</scope>
    <source>
        <strain evidence="3">TISTR 1514</strain>
    </source>
</reference>
<name>A0ABW5UW91_9MICO</name>
<dbReference type="EMBL" id="JBHUNE010000003">
    <property type="protein sequence ID" value="MFD2757491.1"/>
    <property type="molecule type" value="Genomic_DNA"/>
</dbReference>
<accession>A0ABW5UW91</accession>
<protein>
    <recommendedName>
        <fullName evidence="4">DUF1634 domain-containing protein</fullName>
    </recommendedName>
</protein>
<dbReference type="Proteomes" id="UP001597492">
    <property type="component" value="Unassembled WGS sequence"/>
</dbReference>
<evidence type="ECO:0000313" key="3">
    <source>
        <dbReference type="Proteomes" id="UP001597492"/>
    </source>
</evidence>
<evidence type="ECO:0008006" key="4">
    <source>
        <dbReference type="Google" id="ProtNLM"/>
    </source>
</evidence>
<proteinExistence type="predicted"/>
<keyword evidence="1" id="KW-0812">Transmembrane</keyword>
<feature type="transmembrane region" description="Helical" evidence="1">
    <location>
        <begin position="133"/>
        <end position="154"/>
    </location>
</feature>
<feature type="transmembrane region" description="Helical" evidence="1">
    <location>
        <begin position="45"/>
        <end position="65"/>
    </location>
</feature>
<evidence type="ECO:0000256" key="1">
    <source>
        <dbReference type="SAM" id="Phobius"/>
    </source>
</evidence>
<sequence>MRTTTLDARSPRIPTLNIVDAMDFELTNATSRERWVDRYPRLHHLLWMLVPVGLGVWIGTIVAGFNRLTYQEVDAVAEWNEESRQVRHDEWLEFAADRLTQEALPFLLVALSILVLIPYLLRAIFPERAGYRHLLQFAVVFALVLVATLGIIVMRSFGWQPS</sequence>
<keyword evidence="1" id="KW-1133">Transmembrane helix</keyword>